<feature type="transmembrane region" description="Helical" evidence="8">
    <location>
        <begin position="326"/>
        <end position="349"/>
    </location>
</feature>
<dbReference type="GO" id="GO:0022857">
    <property type="term" value="F:transmembrane transporter activity"/>
    <property type="evidence" value="ECO:0007669"/>
    <property type="project" value="TreeGrafter"/>
</dbReference>
<feature type="transmembrane region" description="Helical" evidence="8">
    <location>
        <begin position="494"/>
        <end position="513"/>
    </location>
</feature>
<feature type="transmembrane region" description="Helical" evidence="8">
    <location>
        <begin position="468"/>
        <end position="488"/>
    </location>
</feature>
<name>A0AAE4AQ94_9BACT</name>
<reference evidence="10" key="1">
    <citation type="submission" date="2023-07" db="EMBL/GenBank/DDBJ databases">
        <title>Genomic Encyclopedia of Type Strains, Phase IV (KMG-IV): sequencing the most valuable type-strain genomes for metagenomic binning, comparative biology and taxonomic classification.</title>
        <authorList>
            <person name="Goeker M."/>
        </authorList>
    </citation>
    <scope>NUCLEOTIDE SEQUENCE</scope>
    <source>
        <strain evidence="10">DSM 24202</strain>
    </source>
</reference>
<keyword evidence="11" id="KW-1185">Reference proteome</keyword>
<keyword evidence="4 8" id="KW-1133">Transmembrane helix</keyword>
<evidence type="ECO:0000256" key="1">
    <source>
        <dbReference type="ARBA" id="ARBA00004651"/>
    </source>
</evidence>
<evidence type="ECO:0000313" key="11">
    <source>
        <dbReference type="Proteomes" id="UP001238163"/>
    </source>
</evidence>
<feature type="compositionally biased region" description="Basic and acidic residues" evidence="7">
    <location>
        <begin position="104"/>
        <end position="134"/>
    </location>
</feature>
<dbReference type="PANTHER" id="PTHR30572:SF4">
    <property type="entry name" value="ABC TRANSPORTER PERMEASE YTRF"/>
    <property type="match status" value="1"/>
</dbReference>
<proteinExistence type="inferred from homology"/>
<feature type="transmembrane region" description="Helical" evidence="8">
    <location>
        <begin position="879"/>
        <end position="903"/>
    </location>
</feature>
<accession>A0AAE4AQ94</accession>
<evidence type="ECO:0000256" key="3">
    <source>
        <dbReference type="ARBA" id="ARBA00022692"/>
    </source>
</evidence>
<feature type="transmembrane region" description="Helical" evidence="8">
    <location>
        <begin position="937"/>
        <end position="958"/>
    </location>
</feature>
<dbReference type="RefSeq" id="WP_307264110.1">
    <property type="nucleotide sequence ID" value="NZ_JAUSVL010000001.1"/>
</dbReference>
<feature type="transmembrane region" description="Helical" evidence="8">
    <location>
        <begin position="838"/>
        <end position="858"/>
    </location>
</feature>
<gene>
    <name evidence="10" type="ORF">J3R75_003493</name>
</gene>
<dbReference type="InterPro" id="IPR050250">
    <property type="entry name" value="Macrolide_Exporter_MacB"/>
</dbReference>
<sequence length="969" mass="104150">MMMTCKLAWANMVRNPVRAILTASAMVASAAIVAWMVAGYDSILAETADKPEDVIGRYDLLLSASGSFKPTISSQIIERLNASPSVHTIATFAPVDVNLQAEGQRPDNGRPRGATRSERRKPDGGRHDGGRPDDGASGAAPIAPPTYGLPTRGAVVVACKAEIPPLAMDSGRWLDSDAQALAVASTTRAIPCVLGEALAKRLGVQVGKRFPLGSSAGSFTLQVQGIMGDGPNPRKLHTLAAKGEQLVLPRPDSIFVSWIDGERIAGGPLQASYALIMLTDQQRQSSNFATIWREQLDAAQARLFNDDDVAQALRAGDSHSHLRMQAYSATGITMLVSFFIIFSSLSMGVEERVRHFAILRAVALARSQLAKVVLVEGLFYGLIGWLGGLISGRLLLLWLPSLTSESGRNSTAADWHIGFWTIFLTGFCALAGSLAASLYPAWRATRVKPLDAITPPLATRQRALPGRLLLLAVILLTVNPLIVFLPGMPEELRIRLYGFAGCPAMTLAFVLLAPAMYSLTQRLFAGPLARLLCLQPPFLVSQCRANLWRGAGTVMAISVGLGLYMTAIIWSASMLKPFLPGDWLPDMFATIIPGGLKDDDMGAVLAITGIDSERCLPVAVEQAQLAKDLTGSRQRQNVVRQDNVVFFGLDSTRAYAGDAPLLPFSFSRGSNPQKAIADLRSGTNACLIPRHFADSAQLAIGDIFAVIPPDAPTTLVEYRVAGIIDLKGWHWFSKFSGTRRHSARTAAMIFADSRSVRRDFNLSRVNYLWFDIQSNADQQQIAKALERIASGNAGQLYHIPGRGDVPSQRDFIRLTSTTDLRQSILSRTETIVAGMLRLPMLLLLVTALAVANTAAAALRSRRWEMGVMRAVGLSGGAMARLILGEALMIGLAASVLSLSFGIFSGLCSAQMATHLSFFGGMGWNLALPWLKLGKGLAITLGLSFAAALIPALCVIRTWPLALLQDGPKD</sequence>
<comment type="subcellular location">
    <subcellularLocation>
        <location evidence="1">Cell membrane</location>
        <topology evidence="1">Multi-pass membrane protein</topology>
    </subcellularLocation>
</comment>
<dbReference type="AlphaFoldDB" id="A0AAE4AQ94"/>
<feature type="transmembrane region" description="Helical" evidence="8">
    <location>
        <begin position="547"/>
        <end position="570"/>
    </location>
</feature>
<evidence type="ECO:0000256" key="2">
    <source>
        <dbReference type="ARBA" id="ARBA00022475"/>
    </source>
</evidence>
<feature type="transmembrane region" description="Helical" evidence="8">
    <location>
        <begin position="909"/>
        <end position="930"/>
    </location>
</feature>
<feature type="region of interest" description="Disordered" evidence="7">
    <location>
        <begin position="97"/>
        <end position="145"/>
    </location>
</feature>
<evidence type="ECO:0000256" key="7">
    <source>
        <dbReference type="SAM" id="MobiDB-lite"/>
    </source>
</evidence>
<keyword evidence="5 8" id="KW-0472">Membrane</keyword>
<evidence type="ECO:0000256" key="8">
    <source>
        <dbReference type="SAM" id="Phobius"/>
    </source>
</evidence>
<organism evidence="10 11">
    <name type="scientific">Oligosphaera ethanolica</name>
    <dbReference type="NCBI Taxonomy" id="760260"/>
    <lineage>
        <taxon>Bacteria</taxon>
        <taxon>Pseudomonadati</taxon>
        <taxon>Lentisphaerota</taxon>
        <taxon>Oligosphaeria</taxon>
        <taxon>Oligosphaerales</taxon>
        <taxon>Oligosphaeraceae</taxon>
        <taxon>Oligosphaera</taxon>
    </lineage>
</organism>
<dbReference type="Proteomes" id="UP001238163">
    <property type="component" value="Unassembled WGS sequence"/>
</dbReference>
<evidence type="ECO:0000259" key="9">
    <source>
        <dbReference type="Pfam" id="PF02687"/>
    </source>
</evidence>
<feature type="domain" description="ABC3 transporter permease C-terminal" evidence="9">
    <location>
        <begin position="329"/>
        <end position="449"/>
    </location>
</feature>
<evidence type="ECO:0000256" key="6">
    <source>
        <dbReference type="ARBA" id="ARBA00038076"/>
    </source>
</evidence>
<evidence type="ECO:0000313" key="10">
    <source>
        <dbReference type="EMBL" id="MDQ0291386.1"/>
    </source>
</evidence>
<comment type="similarity">
    <text evidence="6">Belongs to the ABC-4 integral membrane protein family.</text>
</comment>
<keyword evidence="3 8" id="KW-0812">Transmembrane</keyword>
<dbReference type="EMBL" id="JAUSVL010000001">
    <property type="protein sequence ID" value="MDQ0291386.1"/>
    <property type="molecule type" value="Genomic_DNA"/>
</dbReference>
<dbReference type="Pfam" id="PF02687">
    <property type="entry name" value="FtsX"/>
    <property type="match status" value="2"/>
</dbReference>
<feature type="transmembrane region" description="Helical" evidence="8">
    <location>
        <begin position="417"/>
        <end position="439"/>
    </location>
</feature>
<comment type="caution">
    <text evidence="10">The sequence shown here is derived from an EMBL/GenBank/DDBJ whole genome shotgun (WGS) entry which is preliminary data.</text>
</comment>
<evidence type="ECO:0000256" key="4">
    <source>
        <dbReference type="ARBA" id="ARBA00022989"/>
    </source>
</evidence>
<dbReference type="GO" id="GO:0005886">
    <property type="term" value="C:plasma membrane"/>
    <property type="evidence" value="ECO:0007669"/>
    <property type="project" value="UniProtKB-SubCell"/>
</dbReference>
<evidence type="ECO:0000256" key="5">
    <source>
        <dbReference type="ARBA" id="ARBA00023136"/>
    </source>
</evidence>
<feature type="transmembrane region" description="Helical" evidence="8">
    <location>
        <begin position="369"/>
        <end position="397"/>
    </location>
</feature>
<dbReference type="PANTHER" id="PTHR30572">
    <property type="entry name" value="MEMBRANE COMPONENT OF TRANSPORTER-RELATED"/>
    <property type="match status" value="1"/>
</dbReference>
<dbReference type="InterPro" id="IPR003838">
    <property type="entry name" value="ABC3_permease_C"/>
</dbReference>
<protein>
    <submittedName>
        <fullName evidence="10">ABC transport system permease protein</fullName>
    </submittedName>
</protein>
<feature type="domain" description="ABC3 transporter permease C-terminal" evidence="9">
    <location>
        <begin position="840"/>
        <end position="955"/>
    </location>
</feature>
<keyword evidence="2" id="KW-1003">Cell membrane</keyword>